<sequence>MNKLLLIVAIFTEFLFAVSPKTNEIIFKSLKIDVSQIGDEICDSIYAGLPKFETSRYRALCVAMGDVIEYNSPLDYSVVFSLDINEAAYLKVRRENQICKDVSTGAVAEGTPGTALFSEVLFAELMRLQKYGVIQNNRDSLEVFLLQEIDKMKNVSGCEDIDLVYYNEEEGAYYLIGPDMANCCSLVDSSRTSLPLLKFNSIGARALKIGKNEFHLQGVKSDDAYTLFDLNGSVLQQGWVRSAIIQTPMLPAILRIQEKTIMLK</sequence>
<evidence type="ECO:0000313" key="1">
    <source>
        <dbReference type="EMBL" id="SUQ24646.1"/>
    </source>
</evidence>
<dbReference type="RefSeq" id="WP_109573089.1">
    <property type="nucleotide sequence ID" value="NZ_UHJL01000003.1"/>
</dbReference>
<name>A0A380S7T8_FIBSU</name>
<organism evidence="1 2">
    <name type="scientific">Fibrobacter succinogenes</name>
    <name type="common">Bacteroides succinogenes</name>
    <dbReference type="NCBI Taxonomy" id="833"/>
    <lineage>
        <taxon>Bacteria</taxon>
        <taxon>Pseudomonadati</taxon>
        <taxon>Fibrobacterota</taxon>
        <taxon>Fibrobacteria</taxon>
        <taxon>Fibrobacterales</taxon>
        <taxon>Fibrobacteraceae</taxon>
        <taxon>Fibrobacter</taxon>
    </lineage>
</organism>
<dbReference type="EMBL" id="UHJL01000003">
    <property type="protein sequence ID" value="SUQ24646.1"/>
    <property type="molecule type" value="Genomic_DNA"/>
</dbReference>
<gene>
    <name evidence="1" type="ORF">SAMN05661053_2058</name>
</gene>
<protein>
    <submittedName>
        <fullName evidence="1">Uncharacterized protein</fullName>
    </submittedName>
</protein>
<reference evidence="1 2" key="1">
    <citation type="submission" date="2017-08" db="EMBL/GenBank/DDBJ databases">
        <authorList>
            <person name="de Groot N.N."/>
        </authorList>
    </citation>
    <scope>NUCLEOTIDE SEQUENCE [LARGE SCALE GENOMIC DNA]</scope>
    <source>
        <strain evidence="1 2">HM2</strain>
    </source>
</reference>
<proteinExistence type="predicted"/>
<evidence type="ECO:0000313" key="2">
    <source>
        <dbReference type="Proteomes" id="UP000255423"/>
    </source>
</evidence>
<accession>A0A380S7T8</accession>
<dbReference type="Proteomes" id="UP000255423">
    <property type="component" value="Unassembled WGS sequence"/>
</dbReference>
<dbReference type="AlphaFoldDB" id="A0A380S7T8"/>